<evidence type="ECO:0000256" key="3">
    <source>
        <dbReference type="ARBA" id="ARBA00023315"/>
    </source>
</evidence>
<comment type="similarity">
    <text evidence="1">Belongs to the phosphate acetyltransferase and butyryltransferase family.</text>
</comment>
<keyword evidence="3" id="KW-0012">Acyltransferase</keyword>
<dbReference type="InterPro" id="IPR012147">
    <property type="entry name" value="P_Ac_Bu_trans"/>
</dbReference>
<evidence type="ECO:0000313" key="5">
    <source>
        <dbReference type="EMBL" id="PWJ32343.1"/>
    </source>
</evidence>
<accession>A0A2Y9BD20</accession>
<dbReference type="InterPro" id="IPR002505">
    <property type="entry name" value="PTA_PTB"/>
</dbReference>
<sequence length="302" mass="33055">MFKNFQEIEEYVLTSDKRKKLVLCGAHDEVALEAVVNAKRKKIVDGILIGDEPIIQELLASCNEPASDYEIIHEPAENKAAALAFQMVNDGIADIPMKGKMQSTTYLTSIMNPLRGLMDMDTILSETTVVYYPDEERLILITDCALNVAPDLEDKKLLIKNAAKLANILGIDKPKVAVLSAVENPAPNIVSSMEANELAMMEWDNGITVEGPFALDNAVSLEAAKHKGISSKVAGRADILLIPELCAGNILHKSLHFFAHIPTASIMCGTTSPVVFTSRTDSFDTKYYSILCAVLESMRIEK</sequence>
<dbReference type="SUPFAM" id="SSF53659">
    <property type="entry name" value="Isocitrate/Isopropylmalate dehydrogenase-like"/>
    <property type="match status" value="1"/>
</dbReference>
<evidence type="ECO:0000256" key="1">
    <source>
        <dbReference type="ARBA" id="ARBA00005656"/>
    </source>
</evidence>
<dbReference type="AlphaFoldDB" id="A0A2Y9BD20"/>
<dbReference type="InterPro" id="IPR050500">
    <property type="entry name" value="Phos_Acetyltrans/Butyryltrans"/>
</dbReference>
<dbReference type="PIRSF" id="PIRSF000428">
    <property type="entry name" value="P_Ac_trans"/>
    <property type="match status" value="1"/>
</dbReference>
<dbReference type="GO" id="GO:0016746">
    <property type="term" value="F:acyltransferase activity"/>
    <property type="evidence" value="ECO:0007669"/>
    <property type="project" value="UniProtKB-KW"/>
</dbReference>
<dbReference type="Pfam" id="PF01515">
    <property type="entry name" value="PTA_PTB"/>
    <property type="match status" value="1"/>
</dbReference>
<name>A0A2Y9BD20_9FIRM</name>
<comment type="caution">
    <text evidence="5">The sequence shown here is derived from an EMBL/GenBank/DDBJ whole genome shotgun (WGS) entry which is preliminary data.</text>
</comment>
<organism evidence="5 6">
    <name type="scientific">Faecalicatena orotica</name>
    <dbReference type="NCBI Taxonomy" id="1544"/>
    <lineage>
        <taxon>Bacteria</taxon>
        <taxon>Bacillati</taxon>
        <taxon>Bacillota</taxon>
        <taxon>Clostridia</taxon>
        <taxon>Lachnospirales</taxon>
        <taxon>Lachnospiraceae</taxon>
        <taxon>Faecalicatena</taxon>
    </lineage>
</organism>
<proteinExistence type="inferred from homology"/>
<keyword evidence="2 5" id="KW-0808">Transferase</keyword>
<reference evidence="5 6" key="1">
    <citation type="submission" date="2018-05" db="EMBL/GenBank/DDBJ databases">
        <title>The Hungate 1000. A catalogue of reference genomes from the rumen microbiome.</title>
        <authorList>
            <person name="Kelly W."/>
        </authorList>
    </citation>
    <scope>NUCLEOTIDE SEQUENCE [LARGE SCALE GENOMIC DNA]</scope>
    <source>
        <strain evidence="5 6">NLAE-zl-C242</strain>
    </source>
</reference>
<evidence type="ECO:0000256" key="2">
    <source>
        <dbReference type="ARBA" id="ARBA00022679"/>
    </source>
</evidence>
<dbReference type="EMBL" id="QGDL01000001">
    <property type="protein sequence ID" value="PWJ32343.1"/>
    <property type="molecule type" value="Genomic_DNA"/>
</dbReference>
<dbReference type="Gene3D" id="3.40.718.10">
    <property type="entry name" value="Isopropylmalate Dehydrogenase"/>
    <property type="match status" value="1"/>
</dbReference>
<protein>
    <submittedName>
        <fullName evidence="5">Phosphate butyryltransferase</fullName>
    </submittedName>
</protein>
<keyword evidence="6" id="KW-1185">Reference proteome</keyword>
<dbReference type="RefSeq" id="WP_181368558.1">
    <property type="nucleotide sequence ID" value="NZ_BAAACK010000007.1"/>
</dbReference>
<dbReference type="Proteomes" id="UP000245845">
    <property type="component" value="Unassembled WGS sequence"/>
</dbReference>
<dbReference type="PANTHER" id="PTHR43356:SF2">
    <property type="entry name" value="PHOSPHATE ACETYLTRANSFERASE"/>
    <property type="match status" value="1"/>
</dbReference>
<evidence type="ECO:0000313" key="6">
    <source>
        <dbReference type="Proteomes" id="UP000245845"/>
    </source>
</evidence>
<dbReference type="PANTHER" id="PTHR43356">
    <property type="entry name" value="PHOSPHATE ACETYLTRANSFERASE"/>
    <property type="match status" value="1"/>
</dbReference>
<evidence type="ECO:0000259" key="4">
    <source>
        <dbReference type="Pfam" id="PF01515"/>
    </source>
</evidence>
<feature type="domain" description="Phosphate acetyl/butaryl transferase" evidence="4">
    <location>
        <begin position="67"/>
        <end position="293"/>
    </location>
</feature>
<gene>
    <name evidence="5" type="ORF">A8806_101631</name>
</gene>